<protein>
    <submittedName>
        <fullName evidence="1">Uncharacterized protein</fullName>
    </submittedName>
</protein>
<evidence type="ECO:0000313" key="1">
    <source>
        <dbReference type="EMBL" id="KAL3538664.1"/>
    </source>
</evidence>
<comment type="caution">
    <text evidence="1">The sequence shown here is derived from an EMBL/GenBank/DDBJ whole genome shotgun (WGS) entry which is preliminary data.</text>
</comment>
<accession>A0ABD3B550</accession>
<name>A0ABD3B550_9GENT</name>
<dbReference type="EMBL" id="JBJUIK010000001">
    <property type="protein sequence ID" value="KAL3538664.1"/>
    <property type="molecule type" value="Genomic_DNA"/>
</dbReference>
<keyword evidence="2" id="KW-1185">Reference proteome</keyword>
<organism evidence="1 2">
    <name type="scientific">Cinchona calisaya</name>
    <dbReference type="NCBI Taxonomy" id="153742"/>
    <lineage>
        <taxon>Eukaryota</taxon>
        <taxon>Viridiplantae</taxon>
        <taxon>Streptophyta</taxon>
        <taxon>Embryophyta</taxon>
        <taxon>Tracheophyta</taxon>
        <taxon>Spermatophyta</taxon>
        <taxon>Magnoliopsida</taxon>
        <taxon>eudicotyledons</taxon>
        <taxon>Gunneridae</taxon>
        <taxon>Pentapetalae</taxon>
        <taxon>asterids</taxon>
        <taxon>lamiids</taxon>
        <taxon>Gentianales</taxon>
        <taxon>Rubiaceae</taxon>
        <taxon>Cinchonoideae</taxon>
        <taxon>Cinchoneae</taxon>
        <taxon>Cinchona</taxon>
    </lineage>
</organism>
<reference evidence="1 2" key="1">
    <citation type="submission" date="2024-11" db="EMBL/GenBank/DDBJ databases">
        <title>A near-complete genome assembly of Cinchona calisaya.</title>
        <authorList>
            <person name="Lian D.C."/>
            <person name="Zhao X.W."/>
            <person name="Wei L."/>
        </authorList>
    </citation>
    <scope>NUCLEOTIDE SEQUENCE [LARGE SCALE GENOMIC DNA]</scope>
    <source>
        <tissue evidence="1">Nenye</tissue>
    </source>
</reference>
<gene>
    <name evidence="1" type="ORF">ACH5RR_002030</name>
</gene>
<dbReference type="AlphaFoldDB" id="A0ABD3B550"/>
<proteinExistence type="predicted"/>
<dbReference type="Proteomes" id="UP001630127">
    <property type="component" value="Unassembled WGS sequence"/>
</dbReference>
<evidence type="ECO:0000313" key="2">
    <source>
        <dbReference type="Proteomes" id="UP001630127"/>
    </source>
</evidence>
<sequence length="110" mass="12241">MAVIPCGSTWMARCGIQPQIVARFDITNKLSPPSHCFSSKSKALASPSSLFFSQIPMHVLFNSWSYKNSCQKRGARFTIRAEQDYYTVLVVSKNASKSEIKSGKYSLALL</sequence>